<dbReference type="AlphaFoldDB" id="A0A212KJK5"/>
<dbReference type="Gene3D" id="2.30.30.380">
    <property type="entry name" value="Zn-finger domain of Sec23/24"/>
    <property type="match status" value="1"/>
</dbReference>
<name>A0A212KJK5_9PROT</name>
<keyword evidence="1" id="KW-0812">Transmembrane</keyword>
<dbReference type="InterPro" id="IPR007498">
    <property type="entry name" value="PqiA-like"/>
</dbReference>
<sequence>MSESVSDLVACPHCDALYRRRALAPGEKARCGRCGATLYKAPGVLTPDRLLALVTAALIAWTIANALPIVRLSAGGISHTTTLIGAIGVLWTEGRGLTATLAFATALAFPAIELVALFAVLVAIRTRPGAPLVAVLLRSIQAVRPWGMIEVFMLGVVVALVKISHTAQVVPGPALWAFAALTVLLALIVSYDLRRLWSLRRVEDGS</sequence>
<feature type="transmembrane region" description="Helical" evidence="1">
    <location>
        <begin position="175"/>
        <end position="193"/>
    </location>
</feature>
<protein>
    <submittedName>
        <fullName evidence="2">Uncharacterized paraquat-inducible protein A</fullName>
    </submittedName>
</protein>
<gene>
    <name evidence="2" type="ORF">KL86APRO_20350</name>
</gene>
<accession>A0A212KJK5</accession>
<evidence type="ECO:0000256" key="1">
    <source>
        <dbReference type="SAM" id="Phobius"/>
    </source>
</evidence>
<feature type="transmembrane region" description="Helical" evidence="1">
    <location>
        <begin position="145"/>
        <end position="163"/>
    </location>
</feature>
<organism evidence="2">
    <name type="scientific">uncultured Alphaproteobacteria bacterium</name>
    <dbReference type="NCBI Taxonomy" id="91750"/>
    <lineage>
        <taxon>Bacteria</taxon>
        <taxon>Pseudomonadati</taxon>
        <taxon>Pseudomonadota</taxon>
        <taxon>Alphaproteobacteria</taxon>
        <taxon>environmental samples</taxon>
    </lineage>
</organism>
<keyword evidence="1" id="KW-0472">Membrane</keyword>
<evidence type="ECO:0000313" key="2">
    <source>
        <dbReference type="EMBL" id="SBW11916.1"/>
    </source>
</evidence>
<feature type="transmembrane region" description="Helical" evidence="1">
    <location>
        <begin position="97"/>
        <end position="124"/>
    </location>
</feature>
<dbReference type="Pfam" id="PF04403">
    <property type="entry name" value="PqiA"/>
    <property type="match status" value="1"/>
</dbReference>
<feature type="transmembrane region" description="Helical" evidence="1">
    <location>
        <begin position="50"/>
        <end position="67"/>
    </location>
</feature>
<keyword evidence="1" id="KW-1133">Transmembrane helix</keyword>
<reference evidence="2" key="1">
    <citation type="submission" date="2016-04" db="EMBL/GenBank/DDBJ databases">
        <authorList>
            <person name="Evans L.H."/>
            <person name="Alamgir A."/>
            <person name="Owens N."/>
            <person name="Weber N.D."/>
            <person name="Virtaneva K."/>
            <person name="Barbian K."/>
            <person name="Babar A."/>
            <person name="Rosenke K."/>
        </authorList>
    </citation>
    <scope>NUCLEOTIDE SEQUENCE</scope>
    <source>
        <strain evidence="2">86</strain>
    </source>
</reference>
<proteinExistence type="predicted"/>
<dbReference type="EMBL" id="FLUO01000002">
    <property type="protein sequence ID" value="SBW11916.1"/>
    <property type="molecule type" value="Genomic_DNA"/>
</dbReference>